<dbReference type="SMART" id="SM00499">
    <property type="entry name" value="AAI"/>
    <property type="match status" value="1"/>
</dbReference>
<name>A0A811SJC9_9POAL</name>
<evidence type="ECO:0000259" key="4">
    <source>
        <dbReference type="SMART" id="SM00499"/>
    </source>
</evidence>
<keyword evidence="6" id="KW-1185">Reference proteome</keyword>
<dbReference type="Gene3D" id="1.10.110.10">
    <property type="entry name" value="Plant lipid-transfer and hydrophobic proteins"/>
    <property type="match status" value="1"/>
</dbReference>
<feature type="chain" id="PRO_5032983218" description="Bifunctional inhibitor/plant lipid transfer protein/seed storage helical domain-containing protein" evidence="3">
    <location>
        <begin position="21"/>
        <end position="206"/>
    </location>
</feature>
<dbReference type="GO" id="GO:0045735">
    <property type="term" value="F:nutrient reservoir activity"/>
    <property type="evidence" value="ECO:0007669"/>
    <property type="project" value="InterPro"/>
</dbReference>
<sequence>MAKIAAAALCLAALVAVAVGQGEVERQRLKDLQCWQEVQESPLDACRQVLDRQLAGGMRYGVGPFRWGTGLRMRCCQQLQDVSRECRCAAIRSMVRGYEETMPPLGGQGYYYPCSQAGEGYGYGESGQRQMYPPCRPGTGGKIGRVRLTKSRQYAAGMPMMCRLSEPQECNVFSGGDQCTTRVRVSRRDVQDACARTNPESCSSEE</sequence>
<feature type="signal peptide" evidence="3">
    <location>
        <begin position="1"/>
        <end position="20"/>
    </location>
</feature>
<dbReference type="Pfam" id="PF03157">
    <property type="entry name" value="Glutenin_hmw"/>
    <property type="match status" value="1"/>
</dbReference>
<keyword evidence="3" id="KW-0732">Signal</keyword>
<dbReference type="AlphaFoldDB" id="A0A811SJC9"/>
<dbReference type="InterPro" id="IPR001419">
    <property type="entry name" value="Glutenin"/>
</dbReference>
<dbReference type="EMBL" id="CAJGYO010000306">
    <property type="protein sequence ID" value="CAD6341802.1"/>
    <property type="molecule type" value="Genomic_DNA"/>
</dbReference>
<evidence type="ECO:0000256" key="3">
    <source>
        <dbReference type="SAM" id="SignalP"/>
    </source>
</evidence>
<protein>
    <recommendedName>
        <fullName evidence="4">Bifunctional inhibitor/plant lipid transfer protein/seed storage helical domain-containing protein</fullName>
    </recommendedName>
</protein>
<dbReference type="InterPro" id="IPR036312">
    <property type="entry name" value="Bifun_inhib/LTP/seed_sf"/>
</dbReference>
<evidence type="ECO:0000256" key="2">
    <source>
        <dbReference type="ARBA" id="ARBA00022525"/>
    </source>
</evidence>
<comment type="subcellular location">
    <subcellularLocation>
        <location evidence="1">Secreted</location>
    </subcellularLocation>
</comment>
<dbReference type="PANTHER" id="PTHR34481:SF9">
    <property type="entry name" value="19 KDA GLOBULIN"/>
    <property type="match status" value="1"/>
</dbReference>
<dbReference type="CDD" id="cd00261">
    <property type="entry name" value="AAI_SS"/>
    <property type="match status" value="1"/>
</dbReference>
<evidence type="ECO:0000313" key="5">
    <source>
        <dbReference type="EMBL" id="CAD6341802.1"/>
    </source>
</evidence>
<accession>A0A811SJC9</accession>
<comment type="caution">
    <text evidence="5">The sequence shown here is derived from an EMBL/GenBank/DDBJ whole genome shotgun (WGS) entry which is preliminary data.</text>
</comment>
<dbReference type="SUPFAM" id="SSF47699">
    <property type="entry name" value="Bifunctional inhibitor/lipid-transfer protein/seed storage 2S albumin"/>
    <property type="match status" value="1"/>
</dbReference>
<dbReference type="Proteomes" id="UP000604825">
    <property type="component" value="Unassembled WGS sequence"/>
</dbReference>
<feature type="domain" description="Bifunctional inhibitor/plant lipid transfer protein/seed storage helical" evidence="4">
    <location>
        <begin position="46"/>
        <end position="170"/>
    </location>
</feature>
<dbReference type="PANTHER" id="PTHR34481">
    <property type="entry name" value="TRYPSIN/FACTOR XIIA INHIBITOR-RELATED"/>
    <property type="match status" value="1"/>
</dbReference>
<evidence type="ECO:0000256" key="1">
    <source>
        <dbReference type="ARBA" id="ARBA00004613"/>
    </source>
</evidence>
<reference evidence="5" key="1">
    <citation type="submission" date="2020-10" db="EMBL/GenBank/DDBJ databases">
        <authorList>
            <person name="Han B."/>
            <person name="Lu T."/>
            <person name="Zhao Q."/>
            <person name="Huang X."/>
            <person name="Zhao Y."/>
        </authorList>
    </citation>
    <scope>NUCLEOTIDE SEQUENCE</scope>
</reference>
<organism evidence="5 6">
    <name type="scientific">Miscanthus lutarioriparius</name>
    <dbReference type="NCBI Taxonomy" id="422564"/>
    <lineage>
        <taxon>Eukaryota</taxon>
        <taxon>Viridiplantae</taxon>
        <taxon>Streptophyta</taxon>
        <taxon>Embryophyta</taxon>
        <taxon>Tracheophyta</taxon>
        <taxon>Spermatophyta</taxon>
        <taxon>Magnoliopsida</taxon>
        <taxon>Liliopsida</taxon>
        <taxon>Poales</taxon>
        <taxon>Poaceae</taxon>
        <taxon>PACMAD clade</taxon>
        <taxon>Panicoideae</taxon>
        <taxon>Andropogonodae</taxon>
        <taxon>Andropogoneae</taxon>
        <taxon>Saccharinae</taxon>
        <taxon>Miscanthus</taxon>
    </lineage>
</organism>
<gene>
    <name evidence="5" type="ORF">NCGR_LOCUS65900</name>
</gene>
<dbReference type="OrthoDB" id="653963at2759"/>
<dbReference type="InterPro" id="IPR016140">
    <property type="entry name" value="Bifunc_inhib/LTP/seed_store"/>
</dbReference>
<proteinExistence type="predicted"/>
<keyword evidence="2" id="KW-0964">Secreted</keyword>
<evidence type="ECO:0000313" key="6">
    <source>
        <dbReference type="Proteomes" id="UP000604825"/>
    </source>
</evidence>
<dbReference type="GO" id="GO:0005576">
    <property type="term" value="C:extracellular region"/>
    <property type="evidence" value="ECO:0007669"/>
    <property type="project" value="UniProtKB-SubCell"/>
</dbReference>